<proteinExistence type="predicted"/>
<sequence>MTSTLSVRASRRGTRKFLEPSAIAEAIAIEQHIVLRGYQALTHYSSTFGLTEHLVREIDDATRRHQAIVAQLQRMHADALAAETISSAHQEALAALGLLEPSQGEAVGATPPRPVQVCHIIQSYPGRQGDPESRAIVSLAFLLVAVHALTDPTNCGTASPALNLVPPPLHRDRALLDKVLKHVVAAFDASSISELTGFIAEASGSFAGWSTETQRGLSVLRYNPHALRTACRSVGLGEIDVRIAV</sequence>
<protein>
    <submittedName>
        <fullName evidence="1">Uncharacterized protein</fullName>
    </submittedName>
</protein>
<dbReference type="AlphaFoldDB" id="A0A1H2JUP0"/>
<organism evidence="1 2">
    <name type="scientific">Gordonia westfalica</name>
    <dbReference type="NCBI Taxonomy" id="158898"/>
    <lineage>
        <taxon>Bacteria</taxon>
        <taxon>Bacillati</taxon>
        <taxon>Actinomycetota</taxon>
        <taxon>Actinomycetes</taxon>
        <taxon>Mycobacteriales</taxon>
        <taxon>Gordoniaceae</taxon>
        <taxon>Gordonia</taxon>
    </lineage>
</organism>
<reference evidence="1 2" key="1">
    <citation type="submission" date="2016-10" db="EMBL/GenBank/DDBJ databases">
        <authorList>
            <person name="de Groot N.N."/>
        </authorList>
    </citation>
    <scope>NUCLEOTIDE SEQUENCE [LARGE SCALE GENOMIC DNA]</scope>
    <source>
        <strain evidence="1 2">DSM 44215</strain>
    </source>
</reference>
<name>A0A1H2JUP0_9ACTN</name>
<dbReference type="EMBL" id="FNLM01000034">
    <property type="protein sequence ID" value="SDU59891.1"/>
    <property type="molecule type" value="Genomic_DNA"/>
</dbReference>
<dbReference type="OrthoDB" id="4372937at2"/>
<accession>A0A1H2JUP0</accession>
<evidence type="ECO:0000313" key="1">
    <source>
        <dbReference type="EMBL" id="SDU59891.1"/>
    </source>
</evidence>
<dbReference type="RefSeq" id="WP_084811820.1">
    <property type="nucleotide sequence ID" value="NZ_FNLM01000034.1"/>
</dbReference>
<dbReference type="Proteomes" id="UP000183180">
    <property type="component" value="Unassembled WGS sequence"/>
</dbReference>
<evidence type="ECO:0000313" key="2">
    <source>
        <dbReference type="Proteomes" id="UP000183180"/>
    </source>
</evidence>
<gene>
    <name evidence="1" type="ORF">SAMN04488548_1342507</name>
</gene>